<dbReference type="Proteomes" id="UP000807353">
    <property type="component" value="Unassembled WGS sequence"/>
</dbReference>
<dbReference type="PANTHER" id="PTHR42791:SF1">
    <property type="entry name" value="N-ACETYLTRANSFERASE DOMAIN-CONTAINING PROTEIN"/>
    <property type="match status" value="1"/>
</dbReference>
<accession>A0A9P5XU64</accession>
<dbReference type="InterPro" id="IPR016181">
    <property type="entry name" value="Acyl_CoA_acyltransferase"/>
</dbReference>
<reference evidence="1" key="1">
    <citation type="submission" date="2020-11" db="EMBL/GenBank/DDBJ databases">
        <authorList>
            <consortium name="DOE Joint Genome Institute"/>
            <person name="Ahrendt S."/>
            <person name="Riley R."/>
            <person name="Andreopoulos W."/>
            <person name="Labutti K."/>
            <person name="Pangilinan J."/>
            <person name="Ruiz-Duenas F.J."/>
            <person name="Barrasa J.M."/>
            <person name="Sanchez-Garcia M."/>
            <person name="Camarero S."/>
            <person name="Miyauchi S."/>
            <person name="Serrano A."/>
            <person name="Linde D."/>
            <person name="Babiker R."/>
            <person name="Drula E."/>
            <person name="Ayuso-Fernandez I."/>
            <person name="Pacheco R."/>
            <person name="Padilla G."/>
            <person name="Ferreira P."/>
            <person name="Barriuso J."/>
            <person name="Kellner H."/>
            <person name="Castanera R."/>
            <person name="Alfaro M."/>
            <person name="Ramirez L."/>
            <person name="Pisabarro A.G."/>
            <person name="Kuo A."/>
            <person name="Tritt A."/>
            <person name="Lipzen A."/>
            <person name="He G."/>
            <person name="Yan M."/>
            <person name="Ng V."/>
            <person name="Cullen D."/>
            <person name="Martin F."/>
            <person name="Rosso M.-N."/>
            <person name="Henrissat B."/>
            <person name="Hibbett D."/>
            <person name="Martinez A.T."/>
            <person name="Grigoriev I.V."/>
        </authorList>
    </citation>
    <scope>NUCLEOTIDE SEQUENCE</scope>
    <source>
        <strain evidence="1">CBS 247.69</strain>
    </source>
</reference>
<keyword evidence="2" id="KW-1185">Reference proteome</keyword>
<dbReference type="OrthoDB" id="544277at2759"/>
<evidence type="ECO:0008006" key="3">
    <source>
        <dbReference type="Google" id="ProtNLM"/>
    </source>
</evidence>
<dbReference type="SUPFAM" id="SSF55729">
    <property type="entry name" value="Acyl-CoA N-acyltransferases (Nat)"/>
    <property type="match status" value="1"/>
</dbReference>
<evidence type="ECO:0000313" key="2">
    <source>
        <dbReference type="Proteomes" id="UP000807353"/>
    </source>
</evidence>
<sequence>MATSTPETLTVRLAKPEEFDKIAASAREAFIHDPVFNYFGGHKELLPKDGDTVDTRNLETFFKFLLKSCHRVGGQIAVTVKSVETATPGVTEEKIVAGAFWCPPNKRLALWRVPTLVQSGIVEVLRRWGFSALMRVGFEYLDQSHAGMSAGYKAKGVKQSPDASWYLQLVWTEPAHQGQGIMPLMVHDAIAKAKPGIPFTLEATTSASRDRYLRLGFEEVYTINLGKGKVNALGIPASGAGAVGVSSWSMINWDPKPLESKS</sequence>
<dbReference type="PANTHER" id="PTHR42791">
    <property type="entry name" value="GNAT FAMILY ACETYLTRANSFERASE"/>
    <property type="match status" value="1"/>
</dbReference>
<name>A0A9P5XU64_9AGAR</name>
<protein>
    <recommendedName>
        <fullName evidence="3">N-acetyltransferase domain-containing protein</fullName>
    </recommendedName>
</protein>
<evidence type="ECO:0000313" key="1">
    <source>
        <dbReference type="EMBL" id="KAF9455780.1"/>
    </source>
</evidence>
<dbReference type="InterPro" id="IPR052523">
    <property type="entry name" value="Trichothecene_AcTrans"/>
</dbReference>
<dbReference type="Gene3D" id="3.40.630.30">
    <property type="match status" value="1"/>
</dbReference>
<organism evidence="1 2">
    <name type="scientific">Collybia nuda</name>
    <dbReference type="NCBI Taxonomy" id="64659"/>
    <lineage>
        <taxon>Eukaryota</taxon>
        <taxon>Fungi</taxon>
        <taxon>Dikarya</taxon>
        <taxon>Basidiomycota</taxon>
        <taxon>Agaricomycotina</taxon>
        <taxon>Agaricomycetes</taxon>
        <taxon>Agaricomycetidae</taxon>
        <taxon>Agaricales</taxon>
        <taxon>Tricholomatineae</taxon>
        <taxon>Clitocybaceae</taxon>
        <taxon>Collybia</taxon>
    </lineage>
</organism>
<dbReference type="EMBL" id="MU150525">
    <property type="protein sequence ID" value="KAF9455780.1"/>
    <property type="molecule type" value="Genomic_DNA"/>
</dbReference>
<comment type="caution">
    <text evidence="1">The sequence shown here is derived from an EMBL/GenBank/DDBJ whole genome shotgun (WGS) entry which is preliminary data.</text>
</comment>
<gene>
    <name evidence="1" type="ORF">BDZ94DRAFT_1356553</name>
</gene>
<proteinExistence type="predicted"/>
<dbReference type="AlphaFoldDB" id="A0A9P5XU64"/>